<dbReference type="FunFam" id="4.10.410.60:FF:000001">
    <property type="entry name" value="50S ribosomal protein L35"/>
    <property type="match status" value="1"/>
</dbReference>
<feature type="region of interest" description="Disordered" evidence="7">
    <location>
        <begin position="1"/>
        <end position="39"/>
    </location>
</feature>
<dbReference type="EMBL" id="JADEXQ010000167">
    <property type="protein sequence ID" value="MBE9033246.1"/>
    <property type="molecule type" value="Genomic_DNA"/>
</dbReference>
<proteinExistence type="inferred from homology"/>
<dbReference type="HAMAP" id="MF_00514">
    <property type="entry name" value="Ribosomal_bL35"/>
    <property type="match status" value="1"/>
</dbReference>
<dbReference type="RefSeq" id="WP_264328053.1">
    <property type="nucleotide sequence ID" value="NZ_JADEXQ010000167.1"/>
</dbReference>
<dbReference type="SUPFAM" id="SSF143034">
    <property type="entry name" value="L35p-like"/>
    <property type="match status" value="1"/>
</dbReference>
<dbReference type="Gene3D" id="4.10.410.60">
    <property type="match status" value="1"/>
</dbReference>
<dbReference type="AlphaFoldDB" id="A0A928VRC7"/>
<evidence type="ECO:0000256" key="5">
    <source>
        <dbReference type="HAMAP-Rule" id="MF_00514"/>
    </source>
</evidence>
<comment type="caution">
    <text evidence="8">The sequence shown here is derived from an EMBL/GenBank/DDBJ whole genome shotgun (WGS) entry which is preliminary data.</text>
</comment>
<gene>
    <name evidence="5 8" type="primary">rpmI</name>
    <name evidence="5" type="synonym">rpl35</name>
    <name evidence="8" type="ORF">IQ266_26275</name>
</gene>
<evidence type="ECO:0000256" key="3">
    <source>
        <dbReference type="ARBA" id="ARBA00023274"/>
    </source>
</evidence>
<dbReference type="Pfam" id="PF01632">
    <property type="entry name" value="Ribosomal_L35p"/>
    <property type="match status" value="1"/>
</dbReference>
<protein>
    <recommendedName>
        <fullName evidence="4 5">Large ribosomal subunit protein bL35</fullName>
    </recommendedName>
</protein>
<evidence type="ECO:0000256" key="4">
    <source>
        <dbReference type="ARBA" id="ARBA00071664"/>
    </source>
</evidence>
<keyword evidence="2 5" id="KW-0689">Ribosomal protein</keyword>
<evidence type="ECO:0000313" key="9">
    <source>
        <dbReference type="Proteomes" id="UP000625316"/>
    </source>
</evidence>
<reference evidence="8" key="1">
    <citation type="submission" date="2020-10" db="EMBL/GenBank/DDBJ databases">
        <authorList>
            <person name="Castelo-Branco R."/>
            <person name="Eusebio N."/>
            <person name="Adriana R."/>
            <person name="Vieira A."/>
            <person name="Brugerolle De Fraissinette N."/>
            <person name="Rezende De Castro R."/>
            <person name="Schneider M.P."/>
            <person name="Vasconcelos V."/>
            <person name="Leao P.N."/>
        </authorList>
    </citation>
    <scope>NUCLEOTIDE SEQUENCE</scope>
    <source>
        <strain evidence="8">LEGE 11480</strain>
    </source>
</reference>
<evidence type="ECO:0000256" key="7">
    <source>
        <dbReference type="SAM" id="MobiDB-lite"/>
    </source>
</evidence>
<evidence type="ECO:0000256" key="2">
    <source>
        <dbReference type="ARBA" id="ARBA00022980"/>
    </source>
</evidence>
<dbReference type="InterPro" id="IPR037229">
    <property type="entry name" value="Ribosomal_bL35_sf"/>
</dbReference>
<dbReference type="InterPro" id="IPR001706">
    <property type="entry name" value="Ribosomal_bL35"/>
</dbReference>
<keyword evidence="3 5" id="KW-0687">Ribonucleoprotein</keyword>
<dbReference type="NCBIfam" id="TIGR00001">
    <property type="entry name" value="rpmI_bact"/>
    <property type="match status" value="1"/>
</dbReference>
<keyword evidence="9" id="KW-1185">Reference proteome</keyword>
<evidence type="ECO:0000256" key="1">
    <source>
        <dbReference type="ARBA" id="ARBA00006598"/>
    </source>
</evidence>
<dbReference type="PRINTS" id="PR00064">
    <property type="entry name" value="RIBOSOMALL35"/>
</dbReference>
<dbReference type="PROSITE" id="PS00936">
    <property type="entry name" value="RIBOSOMAL_L35"/>
    <property type="match status" value="1"/>
</dbReference>
<dbReference type="GO" id="GO:0003735">
    <property type="term" value="F:structural constituent of ribosome"/>
    <property type="evidence" value="ECO:0007669"/>
    <property type="project" value="InterPro"/>
</dbReference>
<dbReference type="GO" id="GO:0006412">
    <property type="term" value="P:translation"/>
    <property type="evidence" value="ECO:0007669"/>
    <property type="project" value="UniProtKB-UniRule"/>
</dbReference>
<dbReference type="InterPro" id="IPR021137">
    <property type="entry name" value="Ribosomal_bL35-like"/>
</dbReference>
<evidence type="ECO:0000256" key="6">
    <source>
        <dbReference type="RuleBase" id="RU000568"/>
    </source>
</evidence>
<accession>A0A928VRC7</accession>
<dbReference type="Proteomes" id="UP000625316">
    <property type="component" value="Unassembled WGS sequence"/>
</dbReference>
<dbReference type="PANTHER" id="PTHR33343">
    <property type="entry name" value="54S RIBOSOMAL PROTEIN BL35M"/>
    <property type="match status" value="1"/>
</dbReference>
<comment type="similarity">
    <text evidence="1 5 6">Belongs to the bacterial ribosomal protein bL35 family.</text>
</comment>
<name>A0A928VRC7_9CYAN</name>
<evidence type="ECO:0000313" key="8">
    <source>
        <dbReference type="EMBL" id="MBE9033246.1"/>
    </source>
</evidence>
<feature type="compositionally biased region" description="Basic residues" evidence="7">
    <location>
        <begin position="1"/>
        <end position="28"/>
    </location>
</feature>
<dbReference type="GO" id="GO:0022625">
    <property type="term" value="C:cytosolic large ribosomal subunit"/>
    <property type="evidence" value="ECO:0007669"/>
    <property type="project" value="TreeGrafter"/>
</dbReference>
<dbReference type="InterPro" id="IPR018265">
    <property type="entry name" value="Ribosomal_bL35_CS"/>
</dbReference>
<sequence>MPKLKTRKAAAKRFKFTGTGKIKRRQQNRSHLLEHKSPARKRRLSNMMLVNERDADNVRAMVPYA</sequence>
<dbReference type="PANTHER" id="PTHR33343:SF1">
    <property type="entry name" value="LARGE RIBOSOMAL SUBUNIT PROTEIN BL35M"/>
    <property type="match status" value="1"/>
</dbReference>
<organism evidence="8 9">
    <name type="scientific">Romeriopsis navalis LEGE 11480</name>
    <dbReference type="NCBI Taxonomy" id="2777977"/>
    <lineage>
        <taxon>Bacteria</taxon>
        <taxon>Bacillati</taxon>
        <taxon>Cyanobacteriota</taxon>
        <taxon>Cyanophyceae</taxon>
        <taxon>Leptolyngbyales</taxon>
        <taxon>Leptolyngbyaceae</taxon>
        <taxon>Romeriopsis</taxon>
        <taxon>Romeriopsis navalis</taxon>
    </lineage>
</organism>